<dbReference type="InterPro" id="IPR051325">
    <property type="entry name" value="Nudix_hydrolase_domain"/>
</dbReference>
<gene>
    <name evidence="3" type="ORF">DUNSADRAFT_4747</name>
</gene>
<dbReference type="PANTHER" id="PTHR21340:SF0">
    <property type="entry name" value="BIS(5'-NUCLEOSYL)-TETRAPHOSPHATASE [ASYMMETRICAL]"/>
    <property type="match status" value="1"/>
</dbReference>
<dbReference type="CDD" id="cd02883">
    <property type="entry name" value="NUDIX_Hydrolase"/>
    <property type="match status" value="1"/>
</dbReference>
<evidence type="ECO:0000259" key="2">
    <source>
        <dbReference type="PROSITE" id="PS51462"/>
    </source>
</evidence>
<evidence type="ECO:0000256" key="1">
    <source>
        <dbReference type="ARBA" id="ARBA00022801"/>
    </source>
</evidence>
<keyword evidence="4" id="KW-1185">Reference proteome</keyword>
<dbReference type="Pfam" id="PF00293">
    <property type="entry name" value="NUDIX"/>
    <property type="match status" value="1"/>
</dbReference>
<evidence type="ECO:0000313" key="4">
    <source>
        <dbReference type="Proteomes" id="UP000815325"/>
    </source>
</evidence>
<feature type="domain" description="Nudix hydrolase" evidence="2">
    <location>
        <begin position="195"/>
        <end position="342"/>
    </location>
</feature>
<comment type="caution">
    <text evidence="3">The sequence shown here is derived from an EMBL/GenBank/DDBJ whole genome shotgun (WGS) entry which is preliminary data.</text>
</comment>
<dbReference type="InterPro" id="IPR000086">
    <property type="entry name" value="NUDIX_hydrolase_dom"/>
</dbReference>
<name>A0ABQ7GRF2_DUNSA</name>
<dbReference type="SUPFAM" id="SSF55811">
    <property type="entry name" value="Nudix"/>
    <property type="match status" value="1"/>
</dbReference>
<dbReference type="Gene3D" id="3.90.79.10">
    <property type="entry name" value="Nucleoside Triphosphate Pyrophosphohydrolase"/>
    <property type="match status" value="1"/>
</dbReference>
<dbReference type="EMBL" id="MU069625">
    <property type="protein sequence ID" value="KAF5837187.1"/>
    <property type="molecule type" value="Genomic_DNA"/>
</dbReference>
<dbReference type="InterPro" id="IPR015797">
    <property type="entry name" value="NUDIX_hydrolase-like_dom_sf"/>
</dbReference>
<evidence type="ECO:0000313" key="3">
    <source>
        <dbReference type="EMBL" id="KAF5837187.1"/>
    </source>
</evidence>
<accession>A0ABQ7GRF2</accession>
<reference evidence="3" key="1">
    <citation type="submission" date="2017-08" db="EMBL/GenBank/DDBJ databases">
        <authorList>
            <person name="Polle J.E."/>
            <person name="Barry K."/>
            <person name="Cushman J."/>
            <person name="Schmutz J."/>
            <person name="Tran D."/>
            <person name="Hathwaick L.T."/>
            <person name="Yim W.C."/>
            <person name="Jenkins J."/>
            <person name="Mckie-Krisberg Z.M."/>
            <person name="Prochnik S."/>
            <person name="Lindquist E."/>
            <person name="Dockter R.B."/>
            <person name="Adam C."/>
            <person name="Molina H."/>
            <person name="Bunkerborg J."/>
            <person name="Jin E."/>
            <person name="Buchheim M."/>
            <person name="Magnuson J."/>
        </authorList>
    </citation>
    <scope>NUCLEOTIDE SEQUENCE</scope>
    <source>
        <strain evidence="3">CCAP 19/18</strain>
    </source>
</reference>
<organism evidence="3 4">
    <name type="scientific">Dunaliella salina</name>
    <name type="common">Green alga</name>
    <name type="synonym">Protococcus salinus</name>
    <dbReference type="NCBI Taxonomy" id="3046"/>
    <lineage>
        <taxon>Eukaryota</taxon>
        <taxon>Viridiplantae</taxon>
        <taxon>Chlorophyta</taxon>
        <taxon>core chlorophytes</taxon>
        <taxon>Chlorophyceae</taxon>
        <taxon>CS clade</taxon>
        <taxon>Chlamydomonadales</taxon>
        <taxon>Dunaliellaceae</taxon>
        <taxon>Dunaliella</taxon>
    </lineage>
</organism>
<dbReference type="PROSITE" id="PS51462">
    <property type="entry name" value="NUDIX"/>
    <property type="match status" value="1"/>
</dbReference>
<dbReference type="Proteomes" id="UP000815325">
    <property type="component" value="Unassembled WGS sequence"/>
</dbReference>
<sequence length="368" mass="40795">MGFQHHVFKIGGGLHGVLASEESAIFKEWNIIAGQKAVNDILCKLEEAADNASLLTAAFVVADSSAECEQLNLLHELRQAFPSMFIVLWHPNATEDARMRTKAFAAGANMVSNSWEDWHAALALLAKHKGGGSVRCDWCGLQGLTPSDMWIHQPLYHIYQPSREGKCQICCLEDVPNMAVHIHEMHDPRGPHPEVRTGAGSAVIVHRQQDNKFLMVQEFAGQGFWVPGGGNDPNERLSVCGVRECFEETGIRVVLKGLLEVAYRDTPRPWRLAVFYAVPEEEDVESRICHDQSIENGGHARAPQVPKTLPCFESAGACWVSADDLPHIPIRNPSVIPWYQRITSGNFELLPLDAWPANVQEVFAGLEI</sequence>
<dbReference type="PANTHER" id="PTHR21340">
    <property type="entry name" value="DIADENOSINE 5,5-P1,P4-TETRAPHOSPHATE PYROPHOSPHOHYDROLASE MUTT"/>
    <property type="match status" value="1"/>
</dbReference>
<proteinExistence type="predicted"/>
<protein>
    <submittedName>
        <fullName evidence="3">NUDIX hydrolase domain-like protein</fullName>
    </submittedName>
</protein>
<keyword evidence="1" id="KW-0378">Hydrolase</keyword>